<dbReference type="EMBL" id="JAXUHJ010000008">
    <property type="protein sequence ID" value="MEJ8542743.1"/>
    <property type="molecule type" value="Genomic_DNA"/>
</dbReference>
<dbReference type="EMBL" id="CP104550">
    <property type="protein sequence ID" value="UXH31065.1"/>
    <property type="molecule type" value="Genomic_DNA"/>
</dbReference>
<dbReference type="GeneID" id="58978762"/>
<dbReference type="SMR" id="A0A9E7RST3"/>
<dbReference type="GeneID" id="75106751"/>
<reference evidence="1 3" key="2">
    <citation type="submission" date="2023-12" db="EMBL/GenBank/DDBJ databases">
        <title>Phenotypic and Genomic Characterization of Methanothermobacter wolfeii Strain BSEL, a CO2-Capturing Archaeon with Minimal Nutrient Requirements.</title>
        <authorList>
            <person name="Ale Enriquez F."/>
            <person name="Ahring B.K."/>
        </authorList>
    </citation>
    <scope>NUCLEOTIDE SEQUENCE [LARGE SCALE GENOMIC DNA]</scope>
    <source>
        <strain evidence="1 3">BSEL-1</strain>
    </source>
</reference>
<evidence type="ECO:0000313" key="2">
    <source>
        <dbReference type="EMBL" id="UXH31065.1"/>
    </source>
</evidence>
<dbReference type="Proteomes" id="UP001065373">
    <property type="component" value="Chromosome"/>
</dbReference>
<gene>
    <name evidence="2" type="ORF">N5910_05825</name>
    <name evidence="1" type="ORF">U2150_04465</name>
</gene>
<name>A0A9E7RST3_METWO</name>
<accession>A0A9E7RST3</accession>
<dbReference type="PROSITE" id="PS51257">
    <property type="entry name" value="PROKAR_LIPOPROTEIN"/>
    <property type="match status" value="1"/>
</dbReference>
<dbReference type="Proteomes" id="UP001369247">
    <property type="component" value="Unassembled WGS sequence"/>
</dbReference>
<organism evidence="2">
    <name type="scientific">Methanothermobacter wolfeii</name>
    <name type="common">Methanobacterium wolfei</name>
    <dbReference type="NCBI Taxonomy" id="145261"/>
    <lineage>
        <taxon>Archaea</taxon>
        <taxon>Methanobacteriati</taxon>
        <taxon>Methanobacteriota</taxon>
        <taxon>Methanomada group</taxon>
        <taxon>Methanobacteria</taxon>
        <taxon>Methanobacteriales</taxon>
        <taxon>Methanobacteriaceae</taxon>
        <taxon>Methanothermobacter</taxon>
    </lineage>
</organism>
<reference evidence="2" key="1">
    <citation type="submission" date="2022-09" db="EMBL/GenBank/DDBJ databases">
        <title>Characterization of three MwoI isoschizomers from sequenced genome and metagenomes.</title>
        <authorList>
            <person name="Fomenkov A."/>
            <person name="Xu S.Y."/>
            <person name="Roberts R.J."/>
        </authorList>
    </citation>
    <scope>NUCLEOTIDE SEQUENCE</scope>
    <source>
        <strain evidence="2">DSM 2970</strain>
    </source>
</reference>
<dbReference type="AlphaFoldDB" id="A0A9E7RST3"/>
<dbReference type="RefSeq" id="WP_074359100.1">
    <property type="nucleotide sequence ID" value="NZ_CP104550.1"/>
</dbReference>
<proteinExistence type="predicted"/>
<keyword evidence="3" id="KW-1185">Reference proteome</keyword>
<dbReference type="KEGG" id="mwo:MWSIV6_1132"/>
<protein>
    <submittedName>
        <fullName evidence="2">Uncharacterized protein</fullName>
    </submittedName>
</protein>
<sequence>MKRIHILVLLLAIVGVSGCIDSGKGNINQLIPEINEHIKNGDSYFNESAMAANDFKLDDALSKCELAASEYNSARNLASEALGYARNDGDPVIINYIELLVSELEAKINATSQLKSAIEMFRLNQTEEGNSNIELANSYMKSAKELEGERQEIVRKNPDRFQ</sequence>
<evidence type="ECO:0000313" key="3">
    <source>
        <dbReference type="Proteomes" id="UP001369247"/>
    </source>
</evidence>
<evidence type="ECO:0000313" key="1">
    <source>
        <dbReference type="EMBL" id="MEJ8542743.1"/>
    </source>
</evidence>